<dbReference type="RefSeq" id="XP_002111108.1">
    <property type="nucleotide sequence ID" value="XM_002111072.1"/>
</dbReference>
<dbReference type="Proteomes" id="UP000009022">
    <property type="component" value="Unassembled WGS sequence"/>
</dbReference>
<dbReference type="GeneID" id="6751798"/>
<name>B3RSV3_TRIAD</name>
<keyword evidence="1" id="KW-0812">Transmembrane</keyword>
<gene>
    <name evidence="2" type="ORF">TRIADDRAFT_54741</name>
</gene>
<evidence type="ECO:0000313" key="3">
    <source>
        <dbReference type="Proteomes" id="UP000009022"/>
    </source>
</evidence>
<dbReference type="CTD" id="6751798"/>
<dbReference type="InParanoid" id="B3RSV3"/>
<dbReference type="EMBL" id="DS985243">
    <property type="protein sequence ID" value="EDV27112.1"/>
    <property type="molecule type" value="Genomic_DNA"/>
</dbReference>
<keyword evidence="1" id="KW-0472">Membrane</keyword>
<dbReference type="KEGG" id="tad:TRIADDRAFT_54741"/>
<sequence>MAEDCNSNDGDETATKANKWAWLTIGLSSFHFISIIADNISDITILISSTQVMRFLQNLTYDGETVLRFDHCPNDRNACCGTYDLVESASSFALAYGVFITFFIISIYMDFMLLQMIFLQLLRPHFLQFKSFNRAVLISKIQPILLEGLQTIYAFLYIMSVGFINKGRLNESYFDCQGKFFATIPKF</sequence>
<accession>B3RSV3</accession>
<feature type="transmembrane region" description="Helical" evidence="1">
    <location>
        <begin position="143"/>
        <end position="164"/>
    </location>
</feature>
<organism evidence="2 3">
    <name type="scientific">Trichoplax adhaerens</name>
    <name type="common">Trichoplax reptans</name>
    <dbReference type="NCBI Taxonomy" id="10228"/>
    <lineage>
        <taxon>Eukaryota</taxon>
        <taxon>Metazoa</taxon>
        <taxon>Placozoa</taxon>
        <taxon>Uniplacotomia</taxon>
        <taxon>Trichoplacea</taxon>
        <taxon>Trichoplacidae</taxon>
        <taxon>Trichoplax</taxon>
    </lineage>
</organism>
<evidence type="ECO:0000256" key="1">
    <source>
        <dbReference type="SAM" id="Phobius"/>
    </source>
</evidence>
<feature type="transmembrane region" description="Helical" evidence="1">
    <location>
        <begin position="93"/>
        <end position="122"/>
    </location>
</feature>
<dbReference type="HOGENOM" id="CLU_1449473_0_0_1"/>
<keyword evidence="3" id="KW-1185">Reference proteome</keyword>
<evidence type="ECO:0000313" key="2">
    <source>
        <dbReference type="EMBL" id="EDV27112.1"/>
    </source>
</evidence>
<proteinExistence type="predicted"/>
<reference evidence="2 3" key="1">
    <citation type="journal article" date="2008" name="Nature">
        <title>The Trichoplax genome and the nature of placozoans.</title>
        <authorList>
            <person name="Srivastava M."/>
            <person name="Begovic E."/>
            <person name="Chapman J."/>
            <person name="Putnam N.H."/>
            <person name="Hellsten U."/>
            <person name="Kawashima T."/>
            <person name="Kuo A."/>
            <person name="Mitros T."/>
            <person name="Salamov A."/>
            <person name="Carpenter M.L."/>
            <person name="Signorovitch A.Y."/>
            <person name="Moreno M.A."/>
            <person name="Kamm K."/>
            <person name="Grimwood J."/>
            <person name="Schmutz J."/>
            <person name="Shapiro H."/>
            <person name="Grigoriev I.V."/>
            <person name="Buss L.W."/>
            <person name="Schierwater B."/>
            <person name="Dellaporta S.L."/>
            <person name="Rokhsar D.S."/>
        </authorList>
    </citation>
    <scope>NUCLEOTIDE SEQUENCE [LARGE SCALE GENOMIC DNA]</scope>
    <source>
        <strain evidence="2 3">Grell-BS-1999</strain>
    </source>
</reference>
<keyword evidence="1" id="KW-1133">Transmembrane helix</keyword>
<dbReference type="AlphaFoldDB" id="B3RSV3"/>
<protein>
    <submittedName>
        <fullName evidence="2">Uncharacterized protein</fullName>
    </submittedName>
</protein>